<gene>
    <name evidence="5" type="ORF">BDW02DRAFT_566125</name>
</gene>
<dbReference type="GO" id="GO:0003677">
    <property type="term" value="F:DNA binding"/>
    <property type="evidence" value="ECO:0007669"/>
    <property type="project" value="UniProtKB-KW"/>
</dbReference>
<dbReference type="GO" id="GO:0045944">
    <property type="term" value="P:positive regulation of transcription by RNA polymerase II"/>
    <property type="evidence" value="ECO:0007669"/>
    <property type="project" value="TreeGrafter"/>
</dbReference>
<dbReference type="Proteomes" id="UP000800040">
    <property type="component" value="Unassembled WGS sequence"/>
</dbReference>
<dbReference type="GO" id="GO:0003700">
    <property type="term" value="F:DNA-binding transcription factor activity"/>
    <property type="evidence" value="ECO:0007669"/>
    <property type="project" value="UniProtKB-UniRule"/>
</dbReference>
<dbReference type="InterPro" id="IPR052605">
    <property type="entry name" value="Fungal_trans_regulator"/>
</dbReference>
<feature type="region of interest" description="Disordered" evidence="3">
    <location>
        <begin position="436"/>
        <end position="465"/>
    </location>
</feature>
<evidence type="ECO:0000259" key="4">
    <source>
        <dbReference type="PROSITE" id="PS51517"/>
    </source>
</evidence>
<sequence length="527" mass="58413">MSYMPMPMPLQTVTRPDQHMALPMAPMDQYDQRAAFDAETFIGSDDAYSTFHLQQAPPQLKRYPSTYEDPFSDVQSGYEQSIHAHEHNGVPESPSIDSNNKLLSFSLPAVPYTVLTYAMQRVSLSMSAQLHGMFFLAESPWATAADVHAPSELTCYRRNLFQIAGTVTLPRSLQYLMTDQGDHIPILSQELTVSATESLEGNAVKIISVPWKTPPTSTAPVEDKTEKEPPTYPLELSTGQDIDSDYVSFPISWKRLQFRIATANNGRRKELQQHFVVRLKVVATLASGVKVPICEVHSGAIIVRGRSPRNFQARKDMPISGGTSGRKVHTPQQPSRTPTGDTTQHTPKQAQTQPAATSKPMDLLQMPFDFNANDMPPSPDFAWKIPTGALTALPPDPPSSHMPHATPYAQSTPEVSRCAPPAQRTSIAPVTLSLTDEEPHKAPSPTEQHRKRATPVRPPSFSIGIINSPDESADLLYEYFPLGLDDWMPPVDAVYRPHVVHHITPLPQDPKADAVKSRSKRYFSDAW</sequence>
<evidence type="ECO:0000256" key="3">
    <source>
        <dbReference type="SAM" id="MobiDB-lite"/>
    </source>
</evidence>
<evidence type="ECO:0000256" key="2">
    <source>
        <dbReference type="PROSITE-ProRule" id="PRU00850"/>
    </source>
</evidence>
<dbReference type="FunFam" id="2.60.40.1390:FF:000007">
    <property type="entry name" value="p53-like transcription factor"/>
    <property type="match status" value="1"/>
</dbReference>
<dbReference type="Pfam" id="PF05224">
    <property type="entry name" value="NDT80_PhoG"/>
    <property type="match status" value="1"/>
</dbReference>
<dbReference type="GO" id="GO:0051321">
    <property type="term" value="P:meiotic cell cycle"/>
    <property type="evidence" value="ECO:0007669"/>
    <property type="project" value="TreeGrafter"/>
</dbReference>
<dbReference type="OrthoDB" id="4117572at2759"/>
<feature type="compositionally biased region" description="Polar residues" evidence="3">
    <location>
        <begin position="330"/>
        <end position="356"/>
    </location>
</feature>
<dbReference type="InterPro" id="IPR008967">
    <property type="entry name" value="p53-like_TF_DNA-bd_sf"/>
</dbReference>
<evidence type="ECO:0000313" key="6">
    <source>
        <dbReference type="Proteomes" id="UP000800040"/>
    </source>
</evidence>
<feature type="DNA-binding region" description="NDT80" evidence="2">
    <location>
        <begin position="82"/>
        <end position="315"/>
    </location>
</feature>
<dbReference type="SUPFAM" id="SSF49417">
    <property type="entry name" value="p53-like transcription factors"/>
    <property type="match status" value="1"/>
</dbReference>
<organism evidence="5 6">
    <name type="scientific">Decorospora gaudefroyi</name>
    <dbReference type="NCBI Taxonomy" id="184978"/>
    <lineage>
        <taxon>Eukaryota</taxon>
        <taxon>Fungi</taxon>
        <taxon>Dikarya</taxon>
        <taxon>Ascomycota</taxon>
        <taxon>Pezizomycotina</taxon>
        <taxon>Dothideomycetes</taxon>
        <taxon>Pleosporomycetidae</taxon>
        <taxon>Pleosporales</taxon>
        <taxon>Pleosporineae</taxon>
        <taxon>Pleosporaceae</taxon>
        <taxon>Decorospora</taxon>
    </lineage>
</organism>
<dbReference type="InterPro" id="IPR037141">
    <property type="entry name" value="NDT80_DNA-bd_dom_sf"/>
</dbReference>
<feature type="region of interest" description="Disordered" evidence="3">
    <location>
        <begin position="387"/>
        <end position="421"/>
    </location>
</feature>
<dbReference type="InterPro" id="IPR024061">
    <property type="entry name" value="NDT80_DNA-bd_dom"/>
</dbReference>
<reference evidence="5" key="1">
    <citation type="submission" date="2020-01" db="EMBL/GenBank/DDBJ databases">
        <authorList>
            <consortium name="DOE Joint Genome Institute"/>
            <person name="Haridas S."/>
            <person name="Albert R."/>
            <person name="Binder M."/>
            <person name="Bloem J."/>
            <person name="Labutti K."/>
            <person name="Salamov A."/>
            <person name="Andreopoulos B."/>
            <person name="Baker S.E."/>
            <person name="Barry K."/>
            <person name="Bills G."/>
            <person name="Bluhm B.H."/>
            <person name="Cannon C."/>
            <person name="Castanera R."/>
            <person name="Culley D.E."/>
            <person name="Daum C."/>
            <person name="Ezra D."/>
            <person name="Gonzalez J.B."/>
            <person name="Henrissat B."/>
            <person name="Kuo A."/>
            <person name="Liang C."/>
            <person name="Lipzen A."/>
            <person name="Lutzoni F."/>
            <person name="Magnuson J."/>
            <person name="Mondo S."/>
            <person name="Nolan M."/>
            <person name="Ohm R."/>
            <person name="Pangilinan J."/>
            <person name="Park H.-J."/>
            <person name="Ramirez L."/>
            <person name="Alfaro M."/>
            <person name="Sun H."/>
            <person name="Tritt A."/>
            <person name="Yoshinaga Y."/>
            <person name="Zwiers L.-H."/>
            <person name="Turgeon B.G."/>
            <person name="Goodwin S.B."/>
            <person name="Spatafora J.W."/>
            <person name="Crous P.W."/>
            <person name="Grigoriev I.V."/>
        </authorList>
    </citation>
    <scope>NUCLEOTIDE SEQUENCE</scope>
    <source>
        <strain evidence="5">P77</strain>
    </source>
</reference>
<proteinExistence type="predicted"/>
<dbReference type="AlphaFoldDB" id="A0A6A5KJF3"/>
<keyword evidence="6" id="KW-1185">Reference proteome</keyword>
<dbReference type="EMBL" id="ML975263">
    <property type="protein sequence ID" value="KAF1837288.1"/>
    <property type="molecule type" value="Genomic_DNA"/>
</dbReference>
<dbReference type="PROSITE" id="PS51517">
    <property type="entry name" value="NDT80"/>
    <property type="match status" value="1"/>
</dbReference>
<name>A0A6A5KJF3_9PLEO</name>
<dbReference type="GO" id="GO:0000228">
    <property type="term" value="C:nuclear chromosome"/>
    <property type="evidence" value="ECO:0007669"/>
    <property type="project" value="TreeGrafter"/>
</dbReference>
<feature type="domain" description="NDT80" evidence="4">
    <location>
        <begin position="82"/>
        <end position="315"/>
    </location>
</feature>
<accession>A0A6A5KJF3</accession>
<dbReference type="PANTHER" id="PTHR35144">
    <property type="entry name" value="MEIOSIS-SPECIFIC TRANSCRIPTION FACTOR NDT80"/>
    <property type="match status" value="1"/>
</dbReference>
<protein>
    <submittedName>
        <fullName evidence="5">p53-like transcription factor</fullName>
    </submittedName>
</protein>
<evidence type="ECO:0000256" key="1">
    <source>
        <dbReference type="ARBA" id="ARBA00023125"/>
    </source>
</evidence>
<dbReference type="PANTHER" id="PTHR35144:SF1">
    <property type="entry name" value="PROTEIN PACG"/>
    <property type="match status" value="1"/>
</dbReference>
<feature type="region of interest" description="Disordered" evidence="3">
    <location>
        <begin position="307"/>
        <end position="360"/>
    </location>
</feature>
<dbReference type="Gene3D" id="2.60.40.1390">
    <property type="entry name" value="NDT80 DNA-binding domain"/>
    <property type="match status" value="1"/>
</dbReference>
<feature type="region of interest" description="Disordered" evidence="3">
    <location>
        <begin position="215"/>
        <end position="237"/>
    </location>
</feature>
<keyword evidence="1 2" id="KW-0238">DNA-binding</keyword>
<evidence type="ECO:0000313" key="5">
    <source>
        <dbReference type="EMBL" id="KAF1837288.1"/>
    </source>
</evidence>